<protein>
    <submittedName>
        <fullName evidence="1">Uncharacterized protein</fullName>
    </submittedName>
</protein>
<evidence type="ECO:0000313" key="2">
    <source>
        <dbReference type="Proteomes" id="UP000183077"/>
    </source>
</evidence>
<sequence length="12" mass="1438">MEIILKDGKIMF</sequence>
<proteinExistence type="predicted"/>
<accession>A0A1H6TN84</accession>
<dbReference type="Proteomes" id="UP000183077">
    <property type="component" value="Unassembled WGS sequence"/>
</dbReference>
<organism evidence="1 2">
    <name type="scientific">Myroides marinus</name>
    <dbReference type="NCBI Taxonomy" id="703342"/>
    <lineage>
        <taxon>Bacteria</taxon>
        <taxon>Pseudomonadati</taxon>
        <taxon>Bacteroidota</taxon>
        <taxon>Flavobacteriia</taxon>
        <taxon>Flavobacteriales</taxon>
        <taxon>Flavobacteriaceae</taxon>
        <taxon>Myroides</taxon>
    </lineage>
</organism>
<gene>
    <name evidence="1" type="ORF">SAMN04488018_10561</name>
</gene>
<evidence type="ECO:0000313" key="1">
    <source>
        <dbReference type="EMBL" id="SEI81533.1"/>
    </source>
</evidence>
<reference evidence="1 2" key="1">
    <citation type="submission" date="2016-10" db="EMBL/GenBank/DDBJ databases">
        <authorList>
            <person name="de Groot N.N."/>
        </authorList>
    </citation>
    <scope>NUCLEOTIDE SEQUENCE [LARGE SCALE GENOMIC DNA]</scope>
    <source>
        <strain evidence="1 2">DSM 23048</strain>
    </source>
</reference>
<dbReference type="EMBL" id="FNYS01000005">
    <property type="protein sequence ID" value="SEI81533.1"/>
    <property type="molecule type" value="Genomic_DNA"/>
</dbReference>
<name>A0A1H6TN84_9FLAO</name>